<feature type="compositionally biased region" description="Pro residues" evidence="1">
    <location>
        <begin position="66"/>
        <end position="76"/>
    </location>
</feature>
<comment type="caution">
    <text evidence="2">The sequence shown here is derived from an EMBL/GenBank/DDBJ whole genome shotgun (WGS) entry which is preliminary data.</text>
</comment>
<feature type="compositionally biased region" description="Low complexity" evidence="1">
    <location>
        <begin position="1"/>
        <end position="18"/>
    </location>
</feature>
<evidence type="ECO:0000313" key="2">
    <source>
        <dbReference type="EMBL" id="GBM93279.1"/>
    </source>
</evidence>
<accession>A0A4Y2JUW2</accession>
<keyword evidence="3" id="KW-1185">Reference proteome</keyword>
<dbReference type="EMBL" id="BGPR01003861">
    <property type="protein sequence ID" value="GBM93279.1"/>
    <property type="molecule type" value="Genomic_DNA"/>
</dbReference>
<feature type="compositionally biased region" description="Polar residues" evidence="1">
    <location>
        <begin position="77"/>
        <end position="90"/>
    </location>
</feature>
<proteinExistence type="predicted"/>
<organism evidence="2 3">
    <name type="scientific">Araneus ventricosus</name>
    <name type="common">Orbweaver spider</name>
    <name type="synonym">Epeira ventricosa</name>
    <dbReference type="NCBI Taxonomy" id="182803"/>
    <lineage>
        <taxon>Eukaryota</taxon>
        <taxon>Metazoa</taxon>
        <taxon>Ecdysozoa</taxon>
        <taxon>Arthropoda</taxon>
        <taxon>Chelicerata</taxon>
        <taxon>Arachnida</taxon>
        <taxon>Araneae</taxon>
        <taxon>Araneomorphae</taxon>
        <taxon>Entelegynae</taxon>
        <taxon>Araneoidea</taxon>
        <taxon>Araneidae</taxon>
        <taxon>Araneus</taxon>
    </lineage>
</organism>
<dbReference type="Proteomes" id="UP000499080">
    <property type="component" value="Unassembled WGS sequence"/>
</dbReference>
<name>A0A4Y2JUW2_ARAVE</name>
<feature type="compositionally biased region" description="Low complexity" evidence="1">
    <location>
        <begin position="45"/>
        <end position="58"/>
    </location>
</feature>
<evidence type="ECO:0000313" key="3">
    <source>
        <dbReference type="Proteomes" id="UP000499080"/>
    </source>
</evidence>
<reference evidence="2 3" key="1">
    <citation type="journal article" date="2019" name="Sci. Rep.">
        <title>Orb-weaving spider Araneus ventricosus genome elucidates the spidroin gene catalogue.</title>
        <authorList>
            <person name="Kono N."/>
            <person name="Nakamura H."/>
            <person name="Ohtoshi R."/>
            <person name="Moran D.A.P."/>
            <person name="Shinohara A."/>
            <person name="Yoshida Y."/>
            <person name="Fujiwara M."/>
            <person name="Mori M."/>
            <person name="Tomita M."/>
            <person name="Arakawa K."/>
        </authorList>
    </citation>
    <scope>NUCLEOTIDE SEQUENCE [LARGE SCALE GENOMIC DNA]</scope>
</reference>
<feature type="region of interest" description="Disordered" evidence="1">
    <location>
        <begin position="1"/>
        <end position="20"/>
    </location>
</feature>
<sequence length="166" mass="17463">MHHTIPSPSQNIPNSSTSLSSPVVALTAITVSSSSSSTLPAQDMPVVSSTESFSPSSPALDRKIVTPPPPEVPPPFSSSQDLKTSLSDISQPVKDPTAQSIPKNPVHSKQDDSLLITANFTPFSFKNSSIKSISTISIPSVSDDNEEAGKRYPILDTCTSDIDSAI</sequence>
<dbReference type="AlphaFoldDB" id="A0A4Y2JUW2"/>
<feature type="region of interest" description="Disordered" evidence="1">
    <location>
        <begin position="32"/>
        <end position="109"/>
    </location>
</feature>
<protein>
    <submittedName>
        <fullName evidence="2">Uncharacterized protein</fullName>
    </submittedName>
</protein>
<gene>
    <name evidence="2" type="ORF">AVEN_168045_1</name>
</gene>
<evidence type="ECO:0000256" key="1">
    <source>
        <dbReference type="SAM" id="MobiDB-lite"/>
    </source>
</evidence>